<dbReference type="eggNOG" id="ENOG50308NN">
    <property type="taxonomic scope" value="Bacteria"/>
</dbReference>
<organism evidence="2 3">
    <name type="scientific">Gracilibacillus boraciitolerans JCM 21714</name>
    <dbReference type="NCBI Taxonomy" id="1298598"/>
    <lineage>
        <taxon>Bacteria</taxon>
        <taxon>Bacillati</taxon>
        <taxon>Bacillota</taxon>
        <taxon>Bacilli</taxon>
        <taxon>Bacillales</taxon>
        <taxon>Bacillaceae</taxon>
        <taxon>Gracilibacillus</taxon>
    </lineage>
</organism>
<dbReference type="AlphaFoldDB" id="W4VNH1"/>
<feature type="coiled-coil region" evidence="1">
    <location>
        <begin position="16"/>
        <end position="46"/>
    </location>
</feature>
<reference evidence="2 3" key="1">
    <citation type="journal article" date="2014" name="Genome Announc.">
        <title>Draft Genome Sequence of the Boron-Tolerant and Moderately Halotolerant Bacterium Gracilibacillus boraciitolerans JCM 21714T.</title>
        <authorList>
            <person name="Ahmed I."/>
            <person name="Oshima K."/>
            <person name="Suda W."/>
            <person name="Kitamura K."/>
            <person name="Iida T."/>
            <person name="Ohmori Y."/>
            <person name="Fujiwara T."/>
            <person name="Hattori M."/>
            <person name="Ohkuma M."/>
        </authorList>
    </citation>
    <scope>NUCLEOTIDE SEQUENCE [LARGE SCALE GENOMIC DNA]</scope>
    <source>
        <strain evidence="2 3">JCM 21714</strain>
    </source>
</reference>
<evidence type="ECO:0000256" key="1">
    <source>
        <dbReference type="SAM" id="Coils"/>
    </source>
</evidence>
<gene>
    <name evidence="2" type="ORF">JCM21714_3888</name>
</gene>
<keyword evidence="1" id="KW-0175">Coiled coil</keyword>
<comment type="caution">
    <text evidence="2">The sequence shown here is derived from an EMBL/GenBank/DDBJ whole genome shotgun (WGS) entry which is preliminary data.</text>
</comment>
<evidence type="ECO:0000313" key="2">
    <source>
        <dbReference type="EMBL" id="GAE94706.1"/>
    </source>
</evidence>
<dbReference type="RefSeq" id="WP_052000754.1">
    <property type="nucleotide sequence ID" value="NZ_BAVS01000029.1"/>
</dbReference>
<accession>W4VNH1</accession>
<dbReference type="Proteomes" id="UP000019102">
    <property type="component" value="Unassembled WGS sequence"/>
</dbReference>
<dbReference type="EMBL" id="BAVS01000029">
    <property type="protein sequence ID" value="GAE94706.1"/>
    <property type="molecule type" value="Genomic_DNA"/>
</dbReference>
<keyword evidence="3" id="KW-1185">Reference proteome</keyword>
<dbReference type="STRING" id="1298598.JCM21714_3888"/>
<protein>
    <submittedName>
        <fullName evidence="2">Uncharacterized protein</fullName>
    </submittedName>
</protein>
<sequence length="59" mass="6780">MSDFLSNAFQVISNRSADIEEKIDRLKKAKRDIENEQDQASVEIKKLLQPSLDSSWEAL</sequence>
<evidence type="ECO:0000313" key="3">
    <source>
        <dbReference type="Proteomes" id="UP000019102"/>
    </source>
</evidence>
<name>W4VNH1_9BACI</name>
<proteinExistence type="predicted"/>